<reference evidence="2 3" key="1">
    <citation type="submission" date="2018-06" db="EMBL/GenBank/DDBJ databases">
        <title>Genomic Encyclopedia of Archaeal and Bacterial Type Strains, Phase II (KMG-II): from individual species to whole genera.</title>
        <authorList>
            <person name="Goeker M."/>
        </authorList>
    </citation>
    <scope>NUCLEOTIDE SEQUENCE [LARGE SCALE GENOMIC DNA]</scope>
    <source>
        <strain evidence="2 3">ATCC BAA-1881</strain>
    </source>
</reference>
<dbReference type="GO" id="GO:0016787">
    <property type="term" value="F:hydrolase activity"/>
    <property type="evidence" value="ECO:0007669"/>
    <property type="project" value="InterPro"/>
</dbReference>
<comment type="caution">
    <text evidence="2">The sequence shown here is derived from an EMBL/GenBank/DDBJ whole genome shotgun (WGS) entry which is preliminary data.</text>
</comment>
<name>A0A326TZ63_THEHA</name>
<evidence type="ECO:0000259" key="1">
    <source>
        <dbReference type="Pfam" id="PF00149"/>
    </source>
</evidence>
<dbReference type="Proteomes" id="UP000248806">
    <property type="component" value="Unassembled WGS sequence"/>
</dbReference>
<accession>A0A326TZ63</accession>
<gene>
    <name evidence="2" type="ORF">EI42_05447</name>
</gene>
<sequence length="270" mass="31269">MLHSGRKEDVVLSLELFRHLAKREQLEALETYTEALEQVLMLARGSLIDLQDLPTIVIPDLHARRELLLAILETRLETGPLAGQQVSELLQQGRINVVCVGDIMHSEERAYWVINDDGEWSEELLDKEMVRSLGTALMVMYLKIHYPDHFYCLRGNHDDIAGELTGDFRKFVGLRYRNSELVFVDGRPVVTGKKGESQLIRDWVLAREGWGEPFLEKWARFEHELPLFARASYFVVSHTFEERHFDPELDVYIKSPTEMLFSHKTPESAF</sequence>
<organism evidence="2 3">
    <name type="scientific">Thermosporothrix hazakensis</name>
    <dbReference type="NCBI Taxonomy" id="644383"/>
    <lineage>
        <taxon>Bacteria</taxon>
        <taxon>Bacillati</taxon>
        <taxon>Chloroflexota</taxon>
        <taxon>Ktedonobacteria</taxon>
        <taxon>Ktedonobacterales</taxon>
        <taxon>Thermosporotrichaceae</taxon>
        <taxon>Thermosporothrix</taxon>
    </lineage>
</organism>
<evidence type="ECO:0000313" key="2">
    <source>
        <dbReference type="EMBL" id="PZW22541.1"/>
    </source>
</evidence>
<dbReference type="RefSeq" id="WP_111325699.1">
    <property type="nucleotide sequence ID" value="NZ_BIFX01000002.1"/>
</dbReference>
<dbReference type="InterPro" id="IPR029052">
    <property type="entry name" value="Metallo-depent_PP-like"/>
</dbReference>
<protein>
    <submittedName>
        <fullName evidence="2">Calcineurin-like phosphoesterase family protein</fullName>
    </submittedName>
</protein>
<dbReference type="Gene3D" id="3.60.21.10">
    <property type="match status" value="1"/>
</dbReference>
<feature type="domain" description="Calcineurin-like phosphoesterase" evidence="1">
    <location>
        <begin position="54"/>
        <end position="178"/>
    </location>
</feature>
<dbReference type="AlphaFoldDB" id="A0A326TZ63"/>
<keyword evidence="3" id="KW-1185">Reference proteome</keyword>
<dbReference type="OrthoDB" id="357054at2"/>
<dbReference type="Pfam" id="PF00149">
    <property type="entry name" value="Metallophos"/>
    <property type="match status" value="1"/>
</dbReference>
<dbReference type="SUPFAM" id="SSF56300">
    <property type="entry name" value="Metallo-dependent phosphatases"/>
    <property type="match status" value="1"/>
</dbReference>
<dbReference type="EMBL" id="QKUF01000032">
    <property type="protein sequence ID" value="PZW22541.1"/>
    <property type="molecule type" value="Genomic_DNA"/>
</dbReference>
<dbReference type="InterPro" id="IPR004843">
    <property type="entry name" value="Calcineurin-like_PHP"/>
</dbReference>
<proteinExistence type="predicted"/>
<evidence type="ECO:0000313" key="3">
    <source>
        <dbReference type="Proteomes" id="UP000248806"/>
    </source>
</evidence>